<dbReference type="RefSeq" id="WP_161044448.1">
    <property type="nucleotide sequence ID" value="NZ_WWCS01000004.1"/>
</dbReference>
<dbReference type="Proteomes" id="UP000466332">
    <property type="component" value="Unassembled WGS sequence"/>
</dbReference>
<name>A0ABW9WEI9_9BURK</name>
<protein>
    <submittedName>
        <fullName evidence="1">Uncharacterized protein</fullName>
    </submittedName>
</protein>
<dbReference type="EMBL" id="WWCS01000004">
    <property type="protein sequence ID" value="MYN39353.1"/>
    <property type="molecule type" value="Genomic_DNA"/>
</dbReference>
<gene>
    <name evidence="1" type="ORF">GTP55_08210</name>
</gene>
<sequence>MAVNRGIAIDFKKGAANAWAYMKYVNVPQRVILRVLAEPSLRRPMALAVPLENNTDDSHRDVYRNVIHLWRAPSA</sequence>
<accession>A0ABW9WEI9</accession>
<evidence type="ECO:0000313" key="1">
    <source>
        <dbReference type="EMBL" id="MYN39353.1"/>
    </source>
</evidence>
<keyword evidence="2" id="KW-1185">Reference proteome</keyword>
<evidence type="ECO:0000313" key="2">
    <source>
        <dbReference type="Proteomes" id="UP000466332"/>
    </source>
</evidence>
<comment type="caution">
    <text evidence="1">The sequence shown here is derived from an EMBL/GenBank/DDBJ whole genome shotgun (WGS) entry which is preliminary data.</text>
</comment>
<proteinExistence type="predicted"/>
<organism evidence="1 2">
    <name type="scientific">Duganella margarita</name>
    <dbReference type="NCBI Taxonomy" id="2692170"/>
    <lineage>
        <taxon>Bacteria</taxon>
        <taxon>Pseudomonadati</taxon>
        <taxon>Pseudomonadota</taxon>
        <taxon>Betaproteobacteria</taxon>
        <taxon>Burkholderiales</taxon>
        <taxon>Oxalobacteraceae</taxon>
        <taxon>Telluria group</taxon>
        <taxon>Duganella</taxon>
    </lineage>
</organism>
<reference evidence="1 2" key="1">
    <citation type="submission" date="2019-12" db="EMBL/GenBank/DDBJ databases">
        <title>Novel species isolated from a subtropical stream in China.</title>
        <authorList>
            <person name="Lu H."/>
        </authorList>
    </citation>
    <scope>NUCLEOTIDE SEQUENCE [LARGE SCALE GENOMIC DNA]</scope>
    <source>
        <strain evidence="1 2">FT109W</strain>
    </source>
</reference>